<dbReference type="GO" id="GO:0008270">
    <property type="term" value="F:zinc ion binding"/>
    <property type="evidence" value="ECO:0007669"/>
    <property type="project" value="UniProtKB-KW"/>
</dbReference>
<dbReference type="InterPro" id="IPR013087">
    <property type="entry name" value="Znf_C2H2_type"/>
</dbReference>
<reference evidence="3" key="1">
    <citation type="submission" date="2020-06" db="EMBL/GenBank/DDBJ databases">
        <authorList>
            <person name="Li T."/>
            <person name="Hu X."/>
            <person name="Zhang T."/>
            <person name="Song X."/>
            <person name="Zhang H."/>
            <person name="Dai N."/>
            <person name="Sheng W."/>
            <person name="Hou X."/>
            <person name="Wei L."/>
        </authorList>
    </citation>
    <scope>NUCLEOTIDE SEQUENCE</scope>
    <source>
        <strain evidence="3">KEN1</strain>
        <tissue evidence="3">Leaf</tissue>
    </source>
</reference>
<dbReference type="GO" id="GO:0009740">
    <property type="term" value="P:gibberellic acid mediated signaling pathway"/>
    <property type="evidence" value="ECO:0007669"/>
    <property type="project" value="TreeGrafter"/>
</dbReference>
<keyword evidence="1" id="KW-0863">Zinc-finger</keyword>
<keyword evidence="1" id="KW-0862">Zinc</keyword>
<dbReference type="GO" id="GO:0003700">
    <property type="term" value="F:DNA-binding transcription factor activity"/>
    <property type="evidence" value="ECO:0007669"/>
    <property type="project" value="TreeGrafter"/>
</dbReference>
<dbReference type="InterPro" id="IPR036236">
    <property type="entry name" value="Znf_C2H2_sf"/>
</dbReference>
<dbReference type="GO" id="GO:0005634">
    <property type="term" value="C:nucleus"/>
    <property type="evidence" value="ECO:0007669"/>
    <property type="project" value="TreeGrafter"/>
</dbReference>
<accession>A0AAW2XGM5</accession>
<dbReference type="SUPFAM" id="SSF57667">
    <property type="entry name" value="beta-beta-alpha zinc fingers"/>
    <property type="match status" value="1"/>
</dbReference>
<name>A0AAW2XGM5_9LAMI</name>
<gene>
    <name evidence="3" type="ORF">Slati_1271400</name>
</gene>
<evidence type="ECO:0000256" key="1">
    <source>
        <dbReference type="PROSITE-ProRule" id="PRU00042"/>
    </source>
</evidence>
<dbReference type="GO" id="GO:0010090">
    <property type="term" value="P:trichome morphogenesis"/>
    <property type="evidence" value="ECO:0007669"/>
    <property type="project" value="InterPro"/>
</dbReference>
<feature type="domain" description="C2H2-type" evidence="2">
    <location>
        <begin position="39"/>
        <end position="66"/>
    </location>
</feature>
<reference evidence="3" key="2">
    <citation type="journal article" date="2024" name="Plant">
        <title>Genomic evolution and insights into agronomic trait innovations of Sesamum species.</title>
        <authorList>
            <person name="Miao H."/>
            <person name="Wang L."/>
            <person name="Qu L."/>
            <person name="Liu H."/>
            <person name="Sun Y."/>
            <person name="Le M."/>
            <person name="Wang Q."/>
            <person name="Wei S."/>
            <person name="Zheng Y."/>
            <person name="Lin W."/>
            <person name="Duan Y."/>
            <person name="Cao H."/>
            <person name="Xiong S."/>
            <person name="Wang X."/>
            <person name="Wei L."/>
            <person name="Li C."/>
            <person name="Ma Q."/>
            <person name="Ju M."/>
            <person name="Zhao R."/>
            <person name="Li G."/>
            <person name="Mu C."/>
            <person name="Tian Q."/>
            <person name="Mei H."/>
            <person name="Zhang T."/>
            <person name="Gao T."/>
            <person name="Zhang H."/>
        </authorList>
    </citation>
    <scope>NUCLEOTIDE SEQUENCE</scope>
    <source>
        <strain evidence="3">KEN1</strain>
    </source>
</reference>
<dbReference type="PROSITE" id="PS50157">
    <property type="entry name" value="ZINC_FINGER_C2H2_2"/>
    <property type="match status" value="1"/>
</dbReference>
<comment type="caution">
    <text evidence="3">The sequence shown here is derived from an EMBL/GenBank/DDBJ whole genome shotgun (WGS) entry which is preliminary data.</text>
</comment>
<dbReference type="InterPro" id="IPR044299">
    <property type="entry name" value="GIS3/ZFP5/ZFP6"/>
</dbReference>
<sequence>MARKRKNGCPLEISNGGPRICVDKNDIIELTKLARSWEFTCSFCFKKFPSAQAMGGHQNAHRNERLEEKRLFVRDPIGYRKRAYLREKAKRKAAIEVPPNPVLNLHAAAVMVKHELANINVGLPKFLRKLVPVGGSGELNVGNSSFSNPTNTKDSPVVNIKPSGVMNFLGPKELSLAESVGRVNAADAKGKACMEYFNFGGYDEIMLEQKLDLTLKL</sequence>
<proteinExistence type="predicted"/>
<keyword evidence="1" id="KW-0479">Metal-binding</keyword>
<evidence type="ECO:0000313" key="3">
    <source>
        <dbReference type="EMBL" id="KAL0452933.1"/>
    </source>
</evidence>
<organism evidence="3">
    <name type="scientific">Sesamum latifolium</name>
    <dbReference type="NCBI Taxonomy" id="2727402"/>
    <lineage>
        <taxon>Eukaryota</taxon>
        <taxon>Viridiplantae</taxon>
        <taxon>Streptophyta</taxon>
        <taxon>Embryophyta</taxon>
        <taxon>Tracheophyta</taxon>
        <taxon>Spermatophyta</taxon>
        <taxon>Magnoliopsida</taxon>
        <taxon>eudicotyledons</taxon>
        <taxon>Gunneridae</taxon>
        <taxon>Pentapetalae</taxon>
        <taxon>asterids</taxon>
        <taxon>lamiids</taxon>
        <taxon>Lamiales</taxon>
        <taxon>Pedaliaceae</taxon>
        <taxon>Sesamum</taxon>
    </lineage>
</organism>
<dbReference type="PANTHER" id="PTHR46353">
    <property type="entry name" value="ZINC FINGER PROTEIN 5"/>
    <property type="match status" value="1"/>
</dbReference>
<evidence type="ECO:0000259" key="2">
    <source>
        <dbReference type="PROSITE" id="PS50157"/>
    </source>
</evidence>
<dbReference type="GO" id="GO:0009736">
    <property type="term" value="P:cytokinin-activated signaling pathway"/>
    <property type="evidence" value="ECO:0007669"/>
    <property type="project" value="TreeGrafter"/>
</dbReference>
<dbReference type="PROSITE" id="PS00028">
    <property type="entry name" value="ZINC_FINGER_C2H2_1"/>
    <property type="match status" value="1"/>
</dbReference>
<protein>
    <recommendedName>
        <fullName evidence="2">C2H2-type domain-containing protein</fullName>
    </recommendedName>
</protein>
<dbReference type="PANTHER" id="PTHR46353:SF23">
    <property type="entry name" value="C2H2 ZINC FINGER-CONTAINING PROTEIN-RELATED"/>
    <property type="match status" value="1"/>
</dbReference>
<dbReference type="GO" id="GO:0000976">
    <property type="term" value="F:transcription cis-regulatory region binding"/>
    <property type="evidence" value="ECO:0007669"/>
    <property type="project" value="TreeGrafter"/>
</dbReference>
<dbReference type="AlphaFoldDB" id="A0AAW2XGM5"/>
<dbReference type="EMBL" id="JACGWN010000004">
    <property type="protein sequence ID" value="KAL0452933.1"/>
    <property type="molecule type" value="Genomic_DNA"/>
</dbReference>